<protein>
    <recommendedName>
        <fullName evidence="3">Protein kinase domain-containing protein</fullName>
    </recommendedName>
</protein>
<evidence type="ECO:0000313" key="2">
    <source>
        <dbReference type="Proteomes" id="UP000184267"/>
    </source>
</evidence>
<dbReference type="AlphaFoldDB" id="A0A1M2VPA7"/>
<dbReference type="Proteomes" id="UP000184267">
    <property type="component" value="Unassembled WGS sequence"/>
</dbReference>
<dbReference type="OrthoDB" id="5987198at2759"/>
<accession>A0A1M2VPA7</accession>
<gene>
    <name evidence="1" type="ORF">TRAPUB_14152</name>
</gene>
<dbReference type="EMBL" id="MNAD01000924">
    <property type="protein sequence ID" value="OJT09370.1"/>
    <property type="molecule type" value="Genomic_DNA"/>
</dbReference>
<dbReference type="STRING" id="154538.A0A1M2VPA7"/>
<organism evidence="1 2">
    <name type="scientific">Trametes pubescens</name>
    <name type="common">White-rot fungus</name>
    <dbReference type="NCBI Taxonomy" id="154538"/>
    <lineage>
        <taxon>Eukaryota</taxon>
        <taxon>Fungi</taxon>
        <taxon>Dikarya</taxon>
        <taxon>Basidiomycota</taxon>
        <taxon>Agaricomycotina</taxon>
        <taxon>Agaricomycetes</taxon>
        <taxon>Polyporales</taxon>
        <taxon>Polyporaceae</taxon>
        <taxon>Trametes</taxon>
    </lineage>
</organism>
<keyword evidence="2" id="KW-1185">Reference proteome</keyword>
<sequence length="338" mass="39531">MSIDTFDFTIYERLDTVERYWASKALLFQAHGYELRPRYRPGWTPSWRGKPITAILFAEDALSLHARANVIDATRVSDGKIVYLKKIHPDTEELQLLQYLSSPEMLQDPHNHCVPLLDVIHDPSDPQTCFVAMPYLRYIDYPHPEFVEDMLDDCAYKNIMMDAAAMFPKGFHPLNESRLPDNSGMAPVLRRIDVPIKYYFIDNGISTRFPSDEHPRLVLGREGLDDEVPELSDTVPYDPFKTDIFIIGNLLRQRFLQKYSNTDMFISLVERMVNKDPSQRPSASEALREWKSVRRQLYRIQRYWRLRPREEMWIATFFYECKAGVSFCSSGRLFGPLD</sequence>
<reference evidence="1 2" key="1">
    <citation type="submission" date="2016-10" db="EMBL/GenBank/DDBJ databases">
        <title>Genome sequence of the basidiomycete white-rot fungus Trametes pubescens.</title>
        <authorList>
            <person name="Makela M.R."/>
            <person name="Granchi Z."/>
            <person name="Peng M."/>
            <person name="De Vries R.P."/>
            <person name="Grigoriev I."/>
            <person name="Riley R."/>
            <person name="Hilden K."/>
        </authorList>
    </citation>
    <scope>NUCLEOTIDE SEQUENCE [LARGE SCALE GENOMIC DNA]</scope>
    <source>
        <strain evidence="1 2">FBCC735</strain>
    </source>
</reference>
<evidence type="ECO:0000313" key="1">
    <source>
        <dbReference type="EMBL" id="OJT09370.1"/>
    </source>
</evidence>
<evidence type="ECO:0008006" key="3">
    <source>
        <dbReference type="Google" id="ProtNLM"/>
    </source>
</evidence>
<dbReference type="OMA" id="REEMWIA"/>
<dbReference type="SUPFAM" id="SSF56112">
    <property type="entry name" value="Protein kinase-like (PK-like)"/>
    <property type="match status" value="1"/>
</dbReference>
<dbReference type="InterPro" id="IPR011009">
    <property type="entry name" value="Kinase-like_dom_sf"/>
</dbReference>
<comment type="caution">
    <text evidence="1">The sequence shown here is derived from an EMBL/GenBank/DDBJ whole genome shotgun (WGS) entry which is preliminary data.</text>
</comment>
<name>A0A1M2VPA7_TRAPU</name>
<proteinExistence type="predicted"/>